<dbReference type="NCBIfam" id="TIGR01552">
    <property type="entry name" value="phd_fam"/>
    <property type="match status" value="1"/>
</dbReference>
<evidence type="ECO:0000313" key="5">
    <source>
        <dbReference type="EMBL" id="PQM44257.1"/>
    </source>
</evidence>
<dbReference type="Proteomes" id="UP000238296">
    <property type="component" value="Unassembled WGS sequence"/>
</dbReference>
<dbReference type="InterPro" id="IPR051405">
    <property type="entry name" value="phD/YefM_antitoxin"/>
</dbReference>
<gene>
    <name evidence="5" type="primary">yefM</name>
    <name evidence="4" type="ORF">BKN37_10495</name>
    <name evidence="5" type="ORF">C1Y40_05584</name>
</gene>
<dbReference type="AlphaFoldDB" id="A0A1S1NKD0"/>
<accession>A0A1S1NKD0</accession>
<organism evidence="4 6">
    <name type="scientific">Mycobacterium talmoniae</name>
    <dbReference type="NCBI Taxonomy" id="1858794"/>
    <lineage>
        <taxon>Bacteria</taxon>
        <taxon>Bacillati</taxon>
        <taxon>Actinomycetota</taxon>
        <taxon>Actinomycetes</taxon>
        <taxon>Mycobacteriales</taxon>
        <taxon>Mycobacteriaceae</taxon>
        <taxon>Mycobacterium</taxon>
    </lineage>
</organism>
<protein>
    <recommendedName>
        <fullName evidence="3">Antitoxin</fullName>
    </recommendedName>
</protein>
<dbReference type="EMBL" id="MLQM01000043">
    <property type="protein sequence ID" value="OHV04330.1"/>
    <property type="molecule type" value="Genomic_DNA"/>
</dbReference>
<keyword evidence="6" id="KW-1185">Reference proteome</keyword>
<evidence type="ECO:0000313" key="7">
    <source>
        <dbReference type="Proteomes" id="UP000238296"/>
    </source>
</evidence>
<evidence type="ECO:0000313" key="4">
    <source>
        <dbReference type="EMBL" id="OHV04330.1"/>
    </source>
</evidence>
<dbReference type="InterPro" id="IPR006442">
    <property type="entry name" value="Antitoxin_Phd/YefM"/>
</dbReference>
<comment type="function">
    <text evidence="3">Antitoxin component of a type II toxin-antitoxin (TA) system.</text>
</comment>
<dbReference type="InterPro" id="IPR036165">
    <property type="entry name" value="YefM-like_sf"/>
</dbReference>
<dbReference type="PANTHER" id="PTHR33713">
    <property type="entry name" value="ANTITOXIN YAFN-RELATED"/>
    <property type="match status" value="1"/>
</dbReference>
<evidence type="ECO:0000313" key="6">
    <source>
        <dbReference type="Proteomes" id="UP000179734"/>
    </source>
</evidence>
<proteinExistence type="inferred from homology"/>
<name>A0A1S1NKD0_9MYCO</name>
<dbReference type="EMBL" id="PPEA01000881">
    <property type="protein sequence ID" value="PQM44257.1"/>
    <property type="molecule type" value="Genomic_DNA"/>
</dbReference>
<reference evidence="5" key="3">
    <citation type="submission" date="2018-01" db="EMBL/GenBank/DDBJ databases">
        <authorList>
            <person name="Gaut B.S."/>
            <person name="Morton B.R."/>
            <person name="Clegg M.T."/>
            <person name="Duvall M.R."/>
        </authorList>
    </citation>
    <scope>NUCLEOTIDE SEQUENCE</scope>
    <source>
        <strain evidence="5">ATCC BAA-2683</strain>
    </source>
</reference>
<dbReference type="Proteomes" id="UP000179734">
    <property type="component" value="Unassembled WGS sequence"/>
</dbReference>
<keyword evidence="2" id="KW-1277">Toxin-antitoxin system</keyword>
<reference evidence="5 7" key="2">
    <citation type="journal article" date="2017" name="Int. J. Syst. Evol. Microbiol.">
        <title>Mycobacterium talmoniae sp. nov., a slowly growing mycobacterium isolated from human respiratory samples.</title>
        <authorList>
            <person name="Davidson R.M."/>
            <person name="DeGroote M.A."/>
            <person name="Marola J.L."/>
            <person name="Buss S."/>
            <person name="Jones V."/>
            <person name="McNeil M.R."/>
            <person name="Freifeld A.G."/>
            <person name="Elaine Epperson L."/>
            <person name="Hasan N.A."/>
            <person name="Jackson M."/>
            <person name="Iwen P.C."/>
            <person name="Salfinger M."/>
            <person name="Strong M."/>
        </authorList>
    </citation>
    <scope>NUCLEOTIDE SEQUENCE [LARGE SCALE GENOMIC DNA]</scope>
    <source>
        <strain evidence="5 7">ATCC BAA-2683</strain>
    </source>
</reference>
<evidence type="ECO:0000256" key="1">
    <source>
        <dbReference type="ARBA" id="ARBA00009981"/>
    </source>
</evidence>
<dbReference type="PANTHER" id="PTHR33713:SF6">
    <property type="entry name" value="ANTITOXIN YEFM"/>
    <property type="match status" value="1"/>
</dbReference>
<evidence type="ECO:0000256" key="2">
    <source>
        <dbReference type="ARBA" id="ARBA00022649"/>
    </source>
</evidence>
<dbReference type="Pfam" id="PF02604">
    <property type="entry name" value="PhdYeFM_antitox"/>
    <property type="match status" value="1"/>
</dbReference>
<dbReference type="SUPFAM" id="SSF143120">
    <property type="entry name" value="YefM-like"/>
    <property type="match status" value="1"/>
</dbReference>
<comment type="caution">
    <text evidence="4">The sequence shown here is derived from an EMBL/GenBank/DDBJ whole genome shotgun (WGS) entry which is preliminary data.</text>
</comment>
<reference evidence="4 6" key="1">
    <citation type="submission" date="2016-10" db="EMBL/GenBank/DDBJ databases">
        <title>Genome sequence of Mycobacterium talmonii.</title>
        <authorList>
            <person name="Greninger A.L."/>
            <person name="Elliott B."/>
            <person name="Vasireddy S."/>
            <person name="Vasireddy R."/>
        </authorList>
    </citation>
    <scope>NUCLEOTIDE SEQUENCE [LARGE SCALE GENOMIC DNA]</scope>
    <source>
        <strain evidence="4">MO-5499</strain>
        <strain evidence="6">NE-TNMC-100812</strain>
    </source>
</reference>
<dbReference type="RefSeq" id="WP_071025252.1">
    <property type="nucleotide sequence ID" value="NZ_MLQM01000043.1"/>
</dbReference>
<comment type="similarity">
    <text evidence="1 3">Belongs to the phD/YefM antitoxin family.</text>
</comment>
<sequence length="83" mass="9318">MKTMSYSESRANYASVLDSVLDDREEVVITRPGRDPVVLVALDDYESLKETAYLLRNPANARRLLGAIERLEHGEGSEHDLAE</sequence>
<dbReference type="Gene3D" id="3.40.1620.10">
    <property type="entry name" value="YefM-like domain"/>
    <property type="match status" value="1"/>
</dbReference>
<dbReference type="Gene3D" id="6.10.250.330">
    <property type="match status" value="1"/>
</dbReference>
<evidence type="ECO:0000256" key="3">
    <source>
        <dbReference type="RuleBase" id="RU362080"/>
    </source>
</evidence>